<evidence type="ECO:0000313" key="1">
    <source>
        <dbReference type="EMBL" id="KAK7801579.1"/>
    </source>
</evidence>
<evidence type="ECO:0000313" key="2">
    <source>
        <dbReference type="Proteomes" id="UP001488838"/>
    </source>
</evidence>
<dbReference type="EMBL" id="JBBHLL010000497">
    <property type="protein sequence ID" value="KAK7801579.1"/>
    <property type="molecule type" value="Genomic_DNA"/>
</dbReference>
<proteinExistence type="predicted"/>
<evidence type="ECO:0008006" key="3">
    <source>
        <dbReference type="Google" id="ProtNLM"/>
    </source>
</evidence>
<dbReference type="AlphaFoldDB" id="A0AAW0HF99"/>
<dbReference type="GO" id="GO:0032184">
    <property type="term" value="F:SUMO polymer binding"/>
    <property type="evidence" value="ECO:0007669"/>
    <property type="project" value="TreeGrafter"/>
</dbReference>
<reference evidence="1 2" key="1">
    <citation type="journal article" date="2023" name="bioRxiv">
        <title>Conserved and derived expression patterns and positive selection on dental genes reveal complex evolutionary context of ever-growing rodent molars.</title>
        <authorList>
            <person name="Calamari Z.T."/>
            <person name="Song A."/>
            <person name="Cohen E."/>
            <person name="Akter M."/>
            <person name="Roy R.D."/>
            <person name="Hallikas O."/>
            <person name="Christensen M.M."/>
            <person name="Li P."/>
            <person name="Marangoni P."/>
            <person name="Jernvall J."/>
            <person name="Klein O.D."/>
        </authorList>
    </citation>
    <scope>NUCLEOTIDE SEQUENCE [LARGE SCALE GENOMIC DNA]</scope>
    <source>
        <strain evidence="1">V071</strain>
    </source>
</reference>
<keyword evidence="2" id="KW-1185">Reference proteome</keyword>
<gene>
    <name evidence="1" type="ORF">U0070_006724</name>
</gene>
<accession>A0AAW0HF99</accession>
<sequence length="259" mass="30168">MGQTLPGRVLFLRYVVQTLEDDFQQTLRKQRQHLQQSIANTVLSCDKQPHNVRIVCQLQRMLSIAVEVDRTPTCSSNKIAEMMFGFVLDIPERSQREMFFTTMESHLLRCKVLEIIFLHSCETPTRLPLSLAQALYFLNNSTSLLKCQSDKTQWQTWDELVEHLQFLLSSYQHVLREHLRSSVIDRKDLIIKRIKPKPQQGDDITVVDVEKQIEAFRSRLIHMLGEPLVPQLQDKVHLLKLLLFYAADLNPDTEPAPQH</sequence>
<dbReference type="Proteomes" id="UP001488838">
    <property type="component" value="Unassembled WGS sequence"/>
</dbReference>
<organism evidence="1 2">
    <name type="scientific">Myodes glareolus</name>
    <name type="common">Bank vole</name>
    <name type="synonym">Clethrionomys glareolus</name>
    <dbReference type="NCBI Taxonomy" id="447135"/>
    <lineage>
        <taxon>Eukaryota</taxon>
        <taxon>Metazoa</taxon>
        <taxon>Chordata</taxon>
        <taxon>Craniata</taxon>
        <taxon>Vertebrata</taxon>
        <taxon>Euteleostomi</taxon>
        <taxon>Mammalia</taxon>
        <taxon>Eutheria</taxon>
        <taxon>Euarchontoglires</taxon>
        <taxon>Glires</taxon>
        <taxon>Rodentia</taxon>
        <taxon>Myomorpha</taxon>
        <taxon>Muroidea</taxon>
        <taxon>Cricetidae</taxon>
        <taxon>Arvicolinae</taxon>
        <taxon>Myodes</taxon>
    </lineage>
</organism>
<name>A0AAW0HF99_MYOGA</name>
<dbReference type="PANTHER" id="PTHR23187">
    <property type="entry name" value="FLJ44216 PROTEIN-RELATED"/>
    <property type="match status" value="1"/>
</dbReference>
<dbReference type="PANTHER" id="PTHR23187:SF3">
    <property type="entry name" value="SUMO-INTERACTING MOTIF-CONTAINING PROTEIN 1"/>
    <property type="match status" value="1"/>
</dbReference>
<dbReference type="InterPro" id="IPR052119">
    <property type="entry name" value="ElonginBC-PRC2_ViralRestrict"/>
</dbReference>
<comment type="caution">
    <text evidence="1">The sequence shown here is derived from an EMBL/GenBank/DDBJ whole genome shotgun (WGS) entry which is preliminary data.</text>
</comment>
<protein>
    <recommendedName>
        <fullName evidence="3">SUMO interacting motifs containing 1</fullName>
    </recommendedName>
</protein>